<dbReference type="InterPro" id="IPR029063">
    <property type="entry name" value="SAM-dependent_MTases_sf"/>
</dbReference>
<evidence type="ECO:0000259" key="7">
    <source>
        <dbReference type="PROSITE" id="PS50994"/>
    </source>
</evidence>
<feature type="region of interest" description="Disordered" evidence="6">
    <location>
        <begin position="351"/>
        <end position="372"/>
    </location>
</feature>
<evidence type="ECO:0000313" key="8">
    <source>
        <dbReference type="EMBL" id="OLP89067.1"/>
    </source>
</evidence>
<gene>
    <name evidence="8" type="ORF">AK812_SmicGene29499</name>
</gene>
<feature type="domain" description="Integrase catalytic" evidence="7">
    <location>
        <begin position="1280"/>
        <end position="1441"/>
    </location>
</feature>
<feature type="compositionally biased region" description="Basic and acidic residues" evidence="6">
    <location>
        <begin position="948"/>
        <end position="959"/>
    </location>
</feature>
<dbReference type="Gene3D" id="3.30.420.10">
    <property type="entry name" value="Ribonuclease H-like superfamily/Ribonuclease H"/>
    <property type="match status" value="1"/>
</dbReference>
<comment type="catalytic activity">
    <reaction evidence="5">
        <text>L-lysyl(79)-[histone H3] + 3 S-adenosyl-L-methionine = N(6),N(6),N(6)-trimethyl-L-lysyl(79)-[histone H3] + 3 S-adenosyl-L-homocysteine + 3 H(+)</text>
        <dbReference type="Rhea" id="RHEA:60328"/>
        <dbReference type="Rhea" id="RHEA-COMP:15549"/>
        <dbReference type="Rhea" id="RHEA-COMP:15552"/>
        <dbReference type="ChEBI" id="CHEBI:15378"/>
        <dbReference type="ChEBI" id="CHEBI:29969"/>
        <dbReference type="ChEBI" id="CHEBI:57856"/>
        <dbReference type="ChEBI" id="CHEBI:59789"/>
        <dbReference type="ChEBI" id="CHEBI:61961"/>
        <dbReference type="EC" id="2.1.1.360"/>
    </reaction>
</comment>
<reference evidence="8 9" key="1">
    <citation type="submission" date="2016-02" db="EMBL/GenBank/DDBJ databases">
        <title>Genome analysis of coral dinoflagellate symbionts highlights evolutionary adaptations to a symbiotic lifestyle.</title>
        <authorList>
            <person name="Aranda M."/>
            <person name="Li Y."/>
            <person name="Liew Y.J."/>
            <person name="Baumgarten S."/>
            <person name="Simakov O."/>
            <person name="Wilson M."/>
            <person name="Piel J."/>
            <person name="Ashoor H."/>
            <person name="Bougouffa S."/>
            <person name="Bajic V.B."/>
            <person name="Ryu T."/>
            <person name="Ravasi T."/>
            <person name="Bayer T."/>
            <person name="Micklem G."/>
            <person name="Kim H."/>
            <person name="Bhak J."/>
            <person name="Lajeunesse T.C."/>
            <person name="Voolstra C.R."/>
        </authorList>
    </citation>
    <scope>NUCLEOTIDE SEQUENCE [LARGE SCALE GENOMIC DNA]</scope>
    <source>
        <strain evidence="8 9">CCMP2467</strain>
    </source>
</reference>
<evidence type="ECO:0000313" key="9">
    <source>
        <dbReference type="Proteomes" id="UP000186817"/>
    </source>
</evidence>
<dbReference type="GO" id="GO:0051726">
    <property type="term" value="P:regulation of cell cycle"/>
    <property type="evidence" value="ECO:0007669"/>
    <property type="project" value="InterPro"/>
</dbReference>
<feature type="region of interest" description="Disordered" evidence="6">
    <location>
        <begin position="869"/>
        <end position="912"/>
    </location>
</feature>
<proteinExistence type="predicted"/>
<dbReference type="InterPro" id="IPR001584">
    <property type="entry name" value="Integrase_cat-core"/>
</dbReference>
<keyword evidence="9" id="KW-1185">Reference proteome</keyword>
<dbReference type="PANTHER" id="PTHR21451:SF19">
    <property type="entry name" value="ACTIVATED IN BLOCKED UNFOLDED PROTEIN RESPONSE"/>
    <property type="match status" value="1"/>
</dbReference>
<evidence type="ECO:0000256" key="4">
    <source>
        <dbReference type="ARBA" id="ARBA00029821"/>
    </source>
</evidence>
<feature type="compositionally biased region" description="Basic and acidic residues" evidence="6">
    <location>
        <begin position="2108"/>
        <end position="2162"/>
    </location>
</feature>
<dbReference type="EMBL" id="LSRX01000778">
    <property type="protein sequence ID" value="OLP89067.1"/>
    <property type="molecule type" value="Genomic_DNA"/>
</dbReference>
<evidence type="ECO:0000256" key="1">
    <source>
        <dbReference type="ARBA" id="ARBA00012190"/>
    </source>
</evidence>
<evidence type="ECO:0000256" key="2">
    <source>
        <dbReference type="ARBA" id="ARBA00020987"/>
    </source>
</evidence>
<dbReference type="InterPro" id="IPR030445">
    <property type="entry name" value="H3-K79_meTrfase"/>
</dbReference>
<dbReference type="PROSITE" id="PS50994">
    <property type="entry name" value="INTEGRASE"/>
    <property type="match status" value="1"/>
</dbReference>
<dbReference type="Gene3D" id="3.40.50.150">
    <property type="entry name" value="Vaccinia Virus protein VP39"/>
    <property type="match status" value="1"/>
</dbReference>
<feature type="compositionally biased region" description="Low complexity" evidence="6">
    <location>
        <begin position="900"/>
        <end position="912"/>
    </location>
</feature>
<dbReference type="GO" id="GO:0003676">
    <property type="term" value="F:nucleic acid binding"/>
    <property type="evidence" value="ECO:0007669"/>
    <property type="project" value="InterPro"/>
</dbReference>
<feature type="region of interest" description="Disordered" evidence="6">
    <location>
        <begin position="1837"/>
        <end position="1885"/>
    </location>
</feature>
<feature type="region of interest" description="Disordered" evidence="6">
    <location>
        <begin position="940"/>
        <end position="975"/>
    </location>
</feature>
<dbReference type="PANTHER" id="PTHR21451">
    <property type="entry name" value="HISTONE H3 METHYLTRANSFERASE"/>
    <property type="match status" value="1"/>
</dbReference>
<protein>
    <recommendedName>
        <fullName evidence="2">Histone-lysine N-methyltransferase, H3 lysine-79 specific</fullName>
        <ecNumber evidence="1">2.1.1.360</ecNumber>
    </recommendedName>
    <alternativeName>
        <fullName evidence="4">Histone H3-K79 methyltransferase</fullName>
    </alternativeName>
</protein>
<organism evidence="8 9">
    <name type="scientific">Symbiodinium microadriaticum</name>
    <name type="common">Dinoflagellate</name>
    <name type="synonym">Zooxanthella microadriatica</name>
    <dbReference type="NCBI Taxonomy" id="2951"/>
    <lineage>
        <taxon>Eukaryota</taxon>
        <taxon>Sar</taxon>
        <taxon>Alveolata</taxon>
        <taxon>Dinophyceae</taxon>
        <taxon>Suessiales</taxon>
        <taxon>Symbiodiniaceae</taxon>
        <taxon>Symbiodinium</taxon>
    </lineage>
</organism>
<keyword evidence="3" id="KW-0156">Chromatin regulator</keyword>
<feature type="region of interest" description="Disordered" evidence="6">
    <location>
        <begin position="2108"/>
        <end position="2165"/>
    </location>
</feature>
<dbReference type="SUPFAM" id="SSF53335">
    <property type="entry name" value="S-adenosyl-L-methionine-dependent methyltransferases"/>
    <property type="match status" value="1"/>
</dbReference>
<evidence type="ECO:0000256" key="3">
    <source>
        <dbReference type="ARBA" id="ARBA00022853"/>
    </source>
</evidence>
<dbReference type="InterPro" id="IPR012337">
    <property type="entry name" value="RNaseH-like_sf"/>
</dbReference>
<sequence>MEPCWEYREVKVRRFERGKHQIPFFSECLEAGARRFVCCSKGSDFATPAGQDFHWIVAVEPGQGVIVASIQTQFWVFESDSAFLTHGWLEASDPTPLCLPADAAEFLAVSFSLEDSASEAFVPEVEELPMQLQDAYHKFYEAYSFVDGYQLSYEAQGGCTTSALTYGESHFAPIYRLLSILQVEATAGDLLVDLGSGTGRLVAAAALAFPLLRCRGIELLPALHTAALQTKARLPEASLELVLGDILHEDWSDASIVVAMSLCFPAEMMKALEAKFALLRPGSRVVLMNCFLESDLSGLAPLCLDKAHEPAHAVRLEMSFGETPLYVFERVGQDRVLVDLAALDCLTPADVAASSGGKEDERPKLERFDGSQPSSYRRWRHKAELMLLALPNTYTKDRWGAKLLEYISGEAEEVCEHVPLSDLVKEKGHELIFKALDERYKELDKEALHNRLNAYFYGTSIRSGETFRNMTVRLDSAYRRLQEHSVELPSEVRGWFLLRKLQLDQSSEAMVLTKGSLKYEDVNKAIQSIFPQGSAKTGAKIKEVYEADVASTVNENENEETIDEVFQAVADQVQAAEDYDDEDALEVFETYKENDAMVAEGSSSGPDHLGGEYFIDPDEIEGLEIFLAERDGEVDVVVASKEESLGEQGEVKGDFEQDLMKFFKLSGQSNDLSDSEAYIAACAGLADHGVPDTACRRLVLSAQIVPTHRSRMSYTGAMQLDAPMEEFIRTPLINELLEEVAGSSVEDQMSEIHCKILDEAPDHNEDEPEGIVPGVEGQLGRFIFNVGKYQKAGALVNFRSTYETDKKYVAWIRKFIKRKADTVSGKGSQPTMVLFRLYVALRDQKNSGNTWGADSGGRVASGIVSDTGGLGGSSCGSQDPCEAKKAKPQTARRQGYQGHPAARQVQAAPRQPARVAQQQMVPAEEGSLWENEWTVTQEEATPVTMSQEMRRIQTPDRSNHTPARGAGGGSRDLDDATATTAVMTKAEKKLCRRGIAAVRQERDVCDSGGYGVDVLMLQHDPDEHILTAVGLSSSSVFDDVQPCDLRRTTTVNEVLTKVRKLRPRMLMIRTPDHMTRTKGGPHIVRTYTARHRVSFTKLAVACCAEQLCEGRLFCIEEVNDSTMSERVREWKRMMGDDRVMCVQRHDDDSSWRMYTNSRHVRDESKKCWLNQREWRDPRGFIKDMAAGVLRDRQGVHEVHVAHCVYAVEELRRETGVDERKVMTILRRCHENLGHPSPARMNMLLKAAHASERVLQLARSLECETCAALSKPKSHNVTKMRRATEFNQQVCVDTFELDVRNDKMHFLNIVDEATGYQMCVPLWKGMQAKVVRNAYRKGWKRWAGAPVRLFSDGGKELEGEFEHGLSLDGTYGDTSAAYAPWQNGTAERKDDVWKTAFAKAQLEVRPRSKQEVQELIDQINTAVNSVSRKDGYSPHQHVFGKDVRIPGMITSDADPVISSSLAQGESVFERRMNMRTAARKAFLDADGDARIRKAMEHRSRPERGPFEEGQLVYFWRRNRFENRHHWHGPAVVIGKNGRSKVWVAKGTKVYRCCPEQLRRLSPDQEAMVKLLPEDMVHVHDNVSARGAGNYHDISGLEVPPDVTSTDGGDERQGGEAEVPWAVVQSWSWKRNQLSQLSVRWNQETCLEKVKMAQNAQQRQFQELMTNLGQATEALARVAAQTAQQQEQLTQAMNRVNEGQAQGAEGPAQPPPQGTAVPFDAGGKVLKAPDTFSPNTTEEEVSQWGDWSFGFRNFLSFMDWGYLTDLKMAEQRTAPIDSSDINGDFFEGPIPMEVWKSIGCTAIEEEIRKAKEIRKEKEQEKVTTKEKEKDMVDMAEDVAEKVENKGYGGKGKSDGKGKGKKGKIRNVREDEESDSWNESNQHDHLQGNAIHTTEQKMNITFEFRKDNGKKICVMDSAVFGNVTQPLFAVGKLWKCGWGIEPKDSQSAYLKKGKTMVPIRFVNNSTVTDLRIYRAEARESGYEKERMIRKLTIKKEIEEDLEQMKYEEGWMFLRSGKPVRIDWDAKYTYNPRKDDVKAFPYRTTLLTTYEEDEVKWIELEFFECGEEWSGRARMEITASKRWNVVVTIMEREPCGMEAYGKYVNPFTTSIEEEKSAKKKSDEERDREEVMKDLDAMESGEKIPDDDDRTTYDEKEEKRKQVEEKLPSIGESMEEKMIVGGIELTPERTRGEDNAKDPKDTLAISLVMVDQEEMVKQMSISLVMVLDLMKQDLILRQAKIAEVKEMMMTTMKILAKVKIHLKHPQSGIWKVKLKNLYHIDEEVELDELDELETAVGSENETAEYMSDGEEEVPEEIPKWSHAVEDGPPKLDEGELEKVDGISRQKEIERLTEMKVLKEMPEGTDVSKYRSTSFCRLKLYMIADTEKVNGEEEEDL</sequence>
<dbReference type="InterPro" id="IPR025789">
    <property type="entry name" value="DOT1_dom"/>
</dbReference>
<dbReference type="EC" id="2.1.1.360" evidence="1"/>
<dbReference type="GO" id="GO:0015074">
    <property type="term" value="P:DNA integration"/>
    <property type="evidence" value="ECO:0007669"/>
    <property type="project" value="InterPro"/>
</dbReference>
<name>A0A1Q9D1L4_SYMMI</name>
<dbReference type="InterPro" id="IPR036397">
    <property type="entry name" value="RNaseH_sf"/>
</dbReference>
<accession>A0A1Q9D1L4</accession>
<feature type="region of interest" description="Disordered" evidence="6">
    <location>
        <begin position="1697"/>
        <end position="1721"/>
    </location>
</feature>
<feature type="compositionally biased region" description="Basic and acidic residues" evidence="6">
    <location>
        <begin position="357"/>
        <end position="369"/>
    </location>
</feature>
<dbReference type="SUPFAM" id="SSF53098">
    <property type="entry name" value="Ribonuclease H-like"/>
    <property type="match status" value="1"/>
</dbReference>
<evidence type="ECO:0000256" key="5">
    <source>
        <dbReference type="ARBA" id="ARBA00047770"/>
    </source>
</evidence>
<comment type="caution">
    <text evidence="8">The sequence shown here is derived from an EMBL/GenBank/DDBJ whole genome shotgun (WGS) entry which is preliminary data.</text>
</comment>
<dbReference type="Proteomes" id="UP000186817">
    <property type="component" value="Unassembled WGS sequence"/>
</dbReference>
<evidence type="ECO:0000256" key="6">
    <source>
        <dbReference type="SAM" id="MobiDB-lite"/>
    </source>
</evidence>
<dbReference type="OrthoDB" id="443402at2759"/>
<dbReference type="Pfam" id="PF08123">
    <property type="entry name" value="DOT1"/>
    <property type="match status" value="1"/>
</dbReference>
<dbReference type="GO" id="GO:0140956">
    <property type="term" value="F:histone H3K79 trimethyltransferase activity"/>
    <property type="evidence" value="ECO:0007669"/>
    <property type="project" value="UniProtKB-EC"/>
</dbReference>